<organism evidence="3 4">
    <name type="scientific">Alteriqipengyuania halimionae</name>
    <dbReference type="NCBI Taxonomy" id="1926630"/>
    <lineage>
        <taxon>Bacteria</taxon>
        <taxon>Pseudomonadati</taxon>
        <taxon>Pseudomonadota</taxon>
        <taxon>Alphaproteobacteria</taxon>
        <taxon>Sphingomonadales</taxon>
        <taxon>Erythrobacteraceae</taxon>
        <taxon>Alteriqipengyuania</taxon>
    </lineage>
</organism>
<dbReference type="AlphaFoldDB" id="A0A6I4U0W2"/>
<keyword evidence="4" id="KW-1185">Reference proteome</keyword>
<gene>
    <name evidence="3" type="ORF">GRI68_04940</name>
</gene>
<dbReference type="EMBL" id="WTYR01000001">
    <property type="protein sequence ID" value="MXP09518.1"/>
    <property type="molecule type" value="Genomic_DNA"/>
</dbReference>
<comment type="caution">
    <text evidence="3">The sequence shown here is derived from an EMBL/GenBank/DDBJ whole genome shotgun (WGS) entry which is preliminary data.</text>
</comment>
<name>A0A6I4U0W2_9SPHN</name>
<dbReference type="RefSeq" id="WP_160616204.1">
    <property type="nucleotide sequence ID" value="NZ_WTYR01000001.1"/>
</dbReference>
<evidence type="ECO:0000313" key="3">
    <source>
        <dbReference type="EMBL" id="MXP09518.1"/>
    </source>
</evidence>
<evidence type="ECO:0008006" key="5">
    <source>
        <dbReference type="Google" id="ProtNLM"/>
    </source>
</evidence>
<dbReference type="Gene3D" id="2.60.120.260">
    <property type="entry name" value="Galactose-binding domain-like"/>
    <property type="match status" value="1"/>
</dbReference>
<evidence type="ECO:0000256" key="2">
    <source>
        <dbReference type="SAM" id="SignalP"/>
    </source>
</evidence>
<protein>
    <recommendedName>
        <fullName evidence="5">CBM-cenC domain-containing protein</fullName>
    </recommendedName>
</protein>
<accession>A0A6I4U0W2</accession>
<feature type="compositionally biased region" description="Polar residues" evidence="1">
    <location>
        <begin position="198"/>
        <end position="207"/>
    </location>
</feature>
<evidence type="ECO:0000256" key="1">
    <source>
        <dbReference type="SAM" id="MobiDB-lite"/>
    </source>
</evidence>
<sequence length="365" mass="39176">MRSNNLKKVLFAGGAALIAVFAAPSASAQADDLVQLDAQLPGTLVNDPTRIDWVVYGDTSADVVRDETIPGGKAAQQFTIRSNGPIYNIGAKVPLLREVARGDTITIGFYARKLSSDGAVQLRFQRDVEPYQGFGQTMVALNRQWTWHEVTAQADVSLSPEVGIVVFQFGQMPQSIEIGQVIVVTGANAIAAPEAESGQATRTATSSLPPPLQGSGTLLNAPENREWSFSADGGQTEERRENDIWLGRATRFLIDESLAEGSAHISRVPIEGAINAGDRLLFAIAARDLNEAGDGAYVGATLIDKQTGSPLAEPRYVKFAGKWQLGRIQFESPRDIDAGTAELALIFPDSGDRIDVGPVYVLRQN</sequence>
<dbReference type="OrthoDB" id="7561968at2"/>
<feature type="region of interest" description="Disordered" evidence="1">
    <location>
        <begin position="194"/>
        <end position="220"/>
    </location>
</feature>
<evidence type="ECO:0000313" key="4">
    <source>
        <dbReference type="Proteomes" id="UP000429229"/>
    </source>
</evidence>
<keyword evidence="2" id="KW-0732">Signal</keyword>
<feature type="signal peptide" evidence="2">
    <location>
        <begin position="1"/>
        <end position="30"/>
    </location>
</feature>
<dbReference type="Proteomes" id="UP000429229">
    <property type="component" value="Unassembled WGS sequence"/>
</dbReference>
<reference evidence="3 4" key="1">
    <citation type="submission" date="2019-12" db="EMBL/GenBank/DDBJ databases">
        <title>Genomic-based taxomic classification of the family Erythrobacteraceae.</title>
        <authorList>
            <person name="Xu L."/>
        </authorList>
    </citation>
    <scope>NUCLEOTIDE SEQUENCE [LARGE SCALE GENOMIC DNA]</scope>
    <source>
        <strain evidence="3 4">LMG 29519</strain>
    </source>
</reference>
<proteinExistence type="predicted"/>
<feature type="chain" id="PRO_5026275719" description="CBM-cenC domain-containing protein" evidence="2">
    <location>
        <begin position="31"/>
        <end position="365"/>
    </location>
</feature>